<dbReference type="Gene3D" id="3.20.20.370">
    <property type="entry name" value="Glycoside hydrolase/deacetylase"/>
    <property type="match status" value="1"/>
</dbReference>
<dbReference type="PANTHER" id="PTHR47561:SF1">
    <property type="entry name" value="POLYSACCHARIDE DEACETYLASE FAMILY PROTEIN (AFU_ORTHOLOGUE AFUA_6G05030)"/>
    <property type="match status" value="1"/>
</dbReference>
<evidence type="ECO:0000313" key="3">
    <source>
        <dbReference type="Proteomes" id="UP000052008"/>
    </source>
</evidence>
<dbReference type="PANTHER" id="PTHR47561">
    <property type="entry name" value="POLYSACCHARIDE DEACETYLASE FAMILY PROTEIN (AFU_ORTHOLOGUE AFUA_6G05030)"/>
    <property type="match status" value="1"/>
</dbReference>
<comment type="caution">
    <text evidence="2">The sequence shown here is derived from an EMBL/GenBank/DDBJ whole genome shotgun (WGS) entry which is preliminary data.</text>
</comment>
<dbReference type="InterPro" id="IPR022560">
    <property type="entry name" value="DUF3473"/>
</dbReference>
<sequence>MKGQRNGRLNALTIDVEDWFQVTAFDRSIGFHAWDRCEVRVVENVRRILGLLSEQRIDATFFVLGWIAERYPDLVKSIHDAGHEVGTHGYSHRMISDLTPREFESDVRRSLRAIEEVTDSRVLGYRAPSYSIVEETSWAWEVLVDLGLRYSSSVFPINHDRYGIPWAPRHPFVLRTNGSGRLVEFPLSTVSVMGRNLPVAGGAYLRLYPYWFIRWGLGRINAEGMPAVVYFHPWEIDPGQPRQQVGLLSRLRHYTNLDRMERKIHALFQDFRFSSVGEVLSTNGFGLHGVSGDWLGEGCLSEKRSAERSRE</sequence>
<gene>
    <name evidence="2" type="ORF">AMJ39_07850</name>
</gene>
<evidence type="ECO:0000313" key="2">
    <source>
        <dbReference type="EMBL" id="KPJ52453.1"/>
    </source>
</evidence>
<dbReference type="PATRIC" id="fig|1703770.3.peg.2162"/>
<dbReference type="InterPro" id="IPR014344">
    <property type="entry name" value="XrtA_polysacc_deacetyl"/>
</dbReference>
<evidence type="ECO:0000259" key="1">
    <source>
        <dbReference type="PROSITE" id="PS51677"/>
    </source>
</evidence>
<dbReference type="Proteomes" id="UP000052008">
    <property type="component" value="Unassembled WGS sequence"/>
</dbReference>
<dbReference type="GO" id="GO:0016810">
    <property type="term" value="F:hydrolase activity, acting on carbon-nitrogen (but not peptide) bonds"/>
    <property type="evidence" value="ECO:0007669"/>
    <property type="project" value="InterPro"/>
</dbReference>
<name>A0A0S7WQH6_UNCT6</name>
<dbReference type="PROSITE" id="PS51677">
    <property type="entry name" value="NODB"/>
    <property type="match status" value="1"/>
</dbReference>
<dbReference type="InterPro" id="IPR011330">
    <property type="entry name" value="Glyco_hydro/deAcase_b/a-brl"/>
</dbReference>
<dbReference type="Pfam" id="PF11959">
    <property type="entry name" value="DUF3473"/>
    <property type="match status" value="1"/>
</dbReference>
<dbReference type="STRING" id="1703770.AMJ39_07850"/>
<dbReference type="EMBL" id="LIZS01000058">
    <property type="protein sequence ID" value="KPJ52453.1"/>
    <property type="molecule type" value="Genomic_DNA"/>
</dbReference>
<dbReference type="InterPro" id="IPR045235">
    <property type="entry name" value="PuuE_HpPgdA-like"/>
</dbReference>
<dbReference type="NCBIfam" id="TIGR03006">
    <property type="entry name" value="pepcterm_polyde"/>
    <property type="match status" value="1"/>
</dbReference>
<dbReference type="AlphaFoldDB" id="A0A0S7WQH6"/>
<proteinExistence type="predicted"/>
<feature type="domain" description="NodB homology" evidence="1">
    <location>
        <begin position="27"/>
        <end position="166"/>
    </location>
</feature>
<protein>
    <recommendedName>
        <fullName evidence="1">NodB homology domain-containing protein</fullName>
    </recommendedName>
</protein>
<dbReference type="SUPFAM" id="SSF88713">
    <property type="entry name" value="Glycoside hydrolase/deacetylase"/>
    <property type="match status" value="1"/>
</dbReference>
<reference evidence="2 3" key="1">
    <citation type="journal article" date="2015" name="Microbiome">
        <title>Genomic resolution of linkages in carbon, nitrogen, and sulfur cycling among widespread estuary sediment bacteria.</title>
        <authorList>
            <person name="Baker B.J."/>
            <person name="Lazar C.S."/>
            <person name="Teske A.P."/>
            <person name="Dick G.J."/>
        </authorList>
    </citation>
    <scope>NUCLEOTIDE SEQUENCE [LARGE SCALE GENOMIC DNA]</scope>
    <source>
        <strain evidence="2">DG_24</strain>
    </source>
</reference>
<dbReference type="CDD" id="cd10941">
    <property type="entry name" value="CE4_PuuE_HpPgdA_like_2"/>
    <property type="match status" value="1"/>
</dbReference>
<accession>A0A0S7WQH6</accession>
<dbReference type="InterPro" id="IPR002509">
    <property type="entry name" value="NODB_dom"/>
</dbReference>
<organism evidence="2 3">
    <name type="scientific">candidate division TA06 bacterium DG_24</name>
    <dbReference type="NCBI Taxonomy" id="1703770"/>
    <lineage>
        <taxon>Bacteria</taxon>
        <taxon>Bacteria division TA06</taxon>
    </lineage>
</organism>
<dbReference type="GO" id="GO:0005975">
    <property type="term" value="P:carbohydrate metabolic process"/>
    <property type="evidence" value="ECO:0007669"/>
    <property type="project" value="InterPro"/>
</dbReference>
<dbReference type="Pfam" id="PF01522">
    <property type="entry name" value="Polysacc_deac_1"/>
    <property type="match status" value="1"/>
</dbReference>